<dbReference type="OrthoDB" id="74545at2759"/>
<sequence>MVLRQRAFSTSGKGFTHVQGGPERSWSTKGGFGPRGPHGPHRSALNYTFENFTKNVDQGGPGSTRVGHEDQNPPWWTRRAVDIFLMQGPKEDHARPFGIGLDGGIAPKERKKRLTQHRKKTPYLRRVSVEFEVKKDGSWQRSDGDADRIGFATYKSAPKPAI</sequence>
<feature type="compositionally biased region" description="Basic residues" evidence="1">
    <location>
        <begin position="109"/>
        <end position="121"/>
    </location>
</feature>
<evidence type="ECO:0000313" key="2">
    <source>
        <dbReference type="EMBL" id="PUU74011.1"/>
    </source>
</evidence>
<reference evidence="2 3" key="1">
    <citation type="submission" date="2017-04" db="EMBL/GenBank/DDBJ databases">
        <title>Draft genome sequence of Tuber borchii Vittad., a whitish edible truffle.</title>
        <authorList>
            <consortium name="DOE Joint Genome Institute"/>
            <person name="Murat C."/>
            <person name="Kuo A."/>
            <person name="Barry K.W."/>
            <person name="Clum A."/>
            <person name="Dockter R.B."/>
            <person name="Fauchery L."/>
            <person name="Iotti M."/>
            <person name="Kohler A."/>
            <person name="Labutti K."/>
            <person name="Lindquist E.A."/>
            <person name="Lipzen A."/>
            <person name="Ohm R.A."/>
            <person name="Wang M."/>
            <person name="Grigoriev I.V."/>
            <person name="Zambonelli A."/>
            <person name="Martin F.M."/>
        </authorList>
    </citation>
    <scope>NUCLEOTIDE SEQUENCE [LARGE SCALE GENOMIC DNA]</scope>
    <source>
        <strain evidence="2 3">Tbo3840</strain>
    </source>
</reference>
<feature type="region of interest" description="Disordered" evidence="1">
    <location>
        <begin position="92"/>
        <end position="121"/>
    </location>
</feature>
<keyword evidence="3" id="KW-1185">Reference proteome</keyword>
<accession>A0A2T6ZEU4</accession>
<name>A0A2T6ZEU4_TUBBO</name>
<gene>
    <name evidence="2" type="ORF">B9Z19DRAFT_1134033</name>
</gene>
<dbReference type="AlphaFoldDB" id="A0A2T6ZEU4"/>
<protein>
    <submittedName>
        <fullName evidence="2">Uncharacterized protein</fullName>
    </submittedName>
</protein>
<feature type="region of interest" description="Disordered" evidence="1">
    <location>
        <begin position="1"/>
        <end position="41"/>
    </location>
</feature>
<comment type="caution">
    <text evidence="2">The sequence shown here is derived from an EMBL/GenBank/DDBJ whole genome shotgun (WGS) entry which is preliminary data.</text>
</comment>
<dbReference type="EMBL" id="NESQ01000328">
    <property type="protein sequence ID" value="PUU74011.1"/>
    <property type="molecule type" value="Genomic_DNA"/>
</dbReference>
<organism evidence="2 3">
    <name type="scientific">Tuber borchii</name>
    <name type="common">White truffle</name>
    <dbReference type="NCBI Taxonomy" id="42251"/>
    <lineage>
        <taxon>Eukaryota</taxon>
        <taxon>Fungi</taxon>
        <taxon>Dikarya</taxon>
        <taxon>Ascomycota</taxon>
        <taxon>Pezizomycotina</taxon>
        <taxon>Pezizomycetes</taxon>
        <taxon>Pezizales</taxon>
        <taxon>Tuberaceae</taxon>
        <taxon>Tuber</taxon>
    </lineage>
</organism>
<evidence type="ECO:0000313" key="3">
    <source>
        <dbReference type="Proteomes" id="UP000244722"/>
    </source>
</evidence>
<dbReference type="Proteomes" id="UP000244722">
    <property type="component" value="Unassembled WGS sequence"/>
</dbReference>
<evidence type="ECO:0000256" key="1">
    <source>
        <dbReference type="SAM" id="MobiDB-lite"/>
    </source>
</evidence>
<proteinExistence type="predicted"/>